<accession>A0A284S1W5</accession>
<evidence type="ECO:0000313" key="1">
    <source>
        <dbReference type="EMBL" id="SJL14998.1"/>
    </source>
</evidence>
<dbReference type="AlphaFoldDB" id="A0A284S1W5"/>
<dbReference type="EMBL" id="FUEG01000026">
    <property type="protein sequence ID" value="SJL14998.1"/>
    <property type="molecule type" value="Genomic_DNA"/>
</dbReference>
<keyword evidence="2" id="KW-1185">Reference proteome</keyword>
<dbReference type="STRING" id="47428.A0A284S1W5"/>
<name>A0A284S1W5_ARMOS</name>
<reference evidence="2" key="1">
    <citation type="journal article" date="2017" name="Nat. Ecol. Evol.">
        <title>Genome expansion and lineage-specific genetic innovations in the forest pathogenic fungi Armillaria.</title>
        <authorList>
            <person name="Sipos G."/>
            <person name="Prasanna A.N."/>
            <person name="Walter M.C."/>
            <person name="O'Connor E."/>
            <person name="Balint B."/>
            <person name="Krizsan K."/>
            <person name="Kiss B."/>
            <person name="Hess J."/>
            <person name="Varga T."/>
            <person name="Slot J."/>
            <person name="Riley R."/>
            <person name="Boka B."/>
            <person name="Rigling D."/>
            <person name="Barry K."/>
            <person name="Lee J."/>
            <person name="Mihaltcheva S."/>
            <person name="LaButti K."/>
            <person name="Lipzen A."/>
            <person name="Waldron R."/>
            <person name="Moloney N.M."/>
            <person name="Sperisen C."/>
            <person name="Kredics L."/>
            <person name="Vagvoelgyi C."/>
            <person name="Patrignani A."/>
            <person name="Fitzpatrick D."/>
            <person name="Nagy I."/>
            <person name="Doyle S."/>
            <person name="Anderson J.B."/>
            <person name="Grigoriev I.V."/>
            <person name="Gueldener U."/>
            <person name="Muensterkoetter M."/>
            <person name="Nagy L.G."/>
        </authorList>
    </citation>
    <scope>NUCLEOTIDE SEQUENCE [LARGE SCALE GENOMIC DNA]</scope>
    <source>
        <strain evidence="2">C18/9</strain>
    </source>
</reference>
<protein>
    <recommendedName>
        <fullName evidence="3">Heterokaryon incompatibility domain-containing protein</fullName>
    </recommendedName>
</protein>
<evidence type="ECO:0000313" key="2">
    <source>
        <dbReference type="Proteomes" id="UP000219338"/>
    </source>
</evidence>
<proteinExistence type="predicted"/>
<dbReference type="OrthoDB" id="3017524at2759"/>
<sequence length="291" mass="32722">MAGDLDSDRCWFRRAWTLQENSEEMIIGGDTPDSPMHTEPIDGDGNYEEEILTRFHKNLKSMESARGVFPALAAMQKRVSTNPVDKVAALSFCLLSEQIPGYYEGQSLEDAWNALVNTMNIFSRCDLLFLYPEPGNASKKWRPSWEQAMTTHLPKDKCNIAIASFKWDDKASIDQCNAVTCIEMGLVQGLSVGGAEGVDRHGELTVEDSDGTKHTIKIFATHQYPIPEDTYTLLSMGPHPDGHEAIQHCVVGRRLPEQRFEKLSVFRITNWDEMVRLESLSVAEKVDVVLE</sequence>
<gene>
    <name evidence="1" type="ORF">ARMOST_18478</name>
</gene>
<dbReference type="Proteomes" id="UP000219338">
    <property type="component" value="Unassembled WGS sequence"/>
</dbReference>
<evidence type="ECO:0008006" key="3">
    <source>
        <dbReference type="Google" id="ProtNLM"/>
    </source>
</evidence>
<organism evidence="1 2">
    <name type="scientific">Armillaria ostoyae</name>
    <name type="common">Armillaria root rot fungus</name>
    <dbReference type="NCBI Taxonomy" id="47428"/>
    <lineage>
        <taxon>Eukaryota</taxon>
        <taxon>Fungi</taxon>
        <taxon>Dikarya</taxon>
        <taxon>Basidiomycota</taxon>
        <taxon>Agaricomycotina</taxon>
        <taxon>Agaricomycetes</taxon>
        <taxon>Agaricomycetidae</taxon>
        <taxon>Agaricales</taxon>
        <taxon>Marasmiineae</taxon>
        <taxon>Physalacriaceae</taxon>
        <taxon>Armillaria</taxon>
    </lineage>
</organism>